<protein>
    <submittedName>
        <fullName evidence="6">LLM class F420-dependent oxidoreductase</fullName>
    </submittedName>
</protein>
<name>A0ABP5DF82_9MICO</name>
<dbReference type="PANTHER" id="PTHR42847:SF8">
    <property type="entry name" value="CONSERVED PROTEIN"/>
    <property type="match status" value="1"/>
</dbReference>
<keyword evidence="7" id="KW-1185">Reference proteome</keyword>
<evidence type="ECO:0000256" key="3">
    <source>
        <dbReference type="ARBA" id="ARBA00023002"/>
    </source>
</evidence>
<proteinExistence type="predicted"/>
<dbReference type="InterPro" id="IPR019952">
    <property type="entry name" value="F420_OxRdatse_Rv1855c_pred"/>
</dbReference>
<keyword evidence="2" id="KW-0288">FMN</keyword>
<evidence type="ECO:0000256" key="1">
    <source>
        <dbReference type="ARBA" id="ARBA00022630"/>
    </source>
</evidence>
<evidence type="ECO:0000259" key="5">
    <source>
        <dbReference type="Pfam" id="PF00296"/>
    </source>
</evidence>
<dbReference type="Gene3D" id="3.20.20.30">
    <property type="entry name" value="Luciferase-like domain"/>
    <property type="match status" value="1"/>
</dbReference>
<gene>
    <name evidence="6" type="ORF">GCM10009777_10440</name>
</gene>
<dbReference type="NCBIfam" id="TIGR03560">
    <property type="entry name" value="F420_Rv1855c"/>
    <property type="match status" value="1"/>
</dbReference>
<dbReference type="RefSeq" id="WP_344059205.1">
    <property type="nucleotide sequence ID" value="NZ_BAAAOH010000001.1"/>
</dbReference>
<evidence type="ECO:0000313" key="7">
    <source>
        <dbReference type="Proteomes" id="UP001500326"/>
    </source>
</evidence>
<organism evidence="6 7">
    <name type="scientific">Microbacterium pumilum</name>
    <dbReference type="NCBI Taxonomy" id="344165"/>
    <lineage>
        <taxon>Bacteria</taxon>
        <taxon>Bacillati</taxon>
        <taxon>Actinomycetota</taxon>
        <taxon>Actinomycetes</taxon>
        <taxon>Micrococcales</taxon>
        <taxon>Microbacteriaceae</taxon>
        <taxon>Microbacterium</taxon>
    </lineage>
</organism>
<feature type="domain" description="Luciferase-like" evidence="5">
    <location>
        <begin position="21"/>
        <end position="251"/>
    </location>
</feature>
<reference evidence="7" key="1">
    <citation type="journal article" date="2019" name="Int. J. Syst. Evol. Microbiol.">
        <title>The Global Catalogue of Microorganisms (GCM) 10K type strain sequencing project: providing services to taxonomists for standard genome sequencing and annotation.</title>
        <authorList>
            <consortium name="The Broad Institute Genomics Platform"/>
            <consortium name="The Broad Institute Genome Sequencing Center for Infectious Disease"/>
            <person name="Wu L."/>
            <person name="Ma J."/>
        </authorList>
    </citation>
    <scope>NUCLEOTIDE SEQUENCE [LARGE SCALE GENOMIC DNA]</scope>
    <source>
        <strain evidence="7">JCM 14902</strain>
    </source>
</reference>
<dbReference type="PANTHER" id="PTHR42847">
    <property type="entry name" value="ALKANESULFONATE MONOOXYGENASE"/>
    <property type="match status" value="1"/>
</dbReference>
<comment type="caution">
    <text evidence="6">The sequence shown here is derived from an EMBL/GenBank/DDBJ whole genome shotgun (WGS) entry which is preliminary data.</text>
</comment>
<dbReference type="SUPFAM" id="SSF51679">
    <property type="entry name" value="Bacterial luciferase-like"/>
    <property type="match status" value="1"/>
</dbReference>
<dbReference type="EMBL" id="BAAAOH010000001">
    <property type="protein sequence ID" value="GAA1979105.1"/>
    <property type="molecule type" value="Genomic_DNA"/>
</dbReference>
<evidence type="ECO:0000256" key="2">
    <source>
        <dbReference type="ARBA" id="ARBA00022643"/>
    </source>
</evidence>
<dbReference type="Proteomes" id="UP001500326">
    <property type="component" value="Unassembled WGS sequence"/>
</dbReference>
<dbReference type="InterPro" id="IPR011251">
    <property type="entry name" value="Luciferase-like_dom"/>
</dbReference>
<evidence type="ECO:0000313" key="6">
    <source>
        <dbReference type="EMBL" id="GAA1979105.1"/>
    </source>
</evidence>
<accession>A0ABP5DF82</accession>
<keyword evidence="1" id="KW-0285">Flavoprotein</keyword>
<keyword evidence="4" id="KW-0503">Monooxygenase</keyword>
<keyword evidence="3" id="KW-0560">Oxidoreductase</keyword>
<dbReference type="InterPro" id="IPR036661">
    <property type="entry name" value="Luciferase-like_sf"/>
</dbReference>
<evidence type="ECO:0000256" key="4">
    <source>
        <dbReference type="ARBA" id="ARBA00023033"/>
    </source>
</evidence>
<dbReference type="InterPro" id="IPR050172">
    <property type="entry name" value="SsuD_RutA_monooxygenase"/>
</dbReference>
<sequence length="286" mass="31160">MEFGLHIADFTWNSGQRDLGPALARHVRNAEAAGIQRITVMDHFWQLPGIGPVEHEMLEAYATLGFIVAHTEKALLHTLVTGVIYREPALLAKQVTTLDVLSGGRVGLGIGAAWNEQESAGLGFTFPPVSERFRQLEETIQICLQMWAEEEEPYEGAIWQLERALNSPQSITRPHPYLMIGGGGEKKTLRMVAQYADACNLSAMGELPSRKLDVLRAHCDDVGRNYDDIEKTAMIGVNPESTSESVASTVRGLAELGFTATYVFAVGIEEPARVVELIAGAADSLG</sequence>
<dbReference type="Pfam" id="PF00296">
    <property type="entry name" value="Bac_luciferase"/>
    <property type="match status" value="1"/>
</dbReference>